<evidence type="ECO:0008006" key="3">
    <source>
        <dbReference type="Google" id="ProtNLM"/>
    </source>
</evidence>
<dbReference type="AlphaFoldDB" id="A0A918HPY1"/>
<reference evidence="1" key="1">
    <citation type="journal article" date="2014" name="Int. J. Syst. Evol. Microbiol.">
        <title>Complete genome sequence of Corynebacterium casei LMG S-19264T (=DSM 44701T), isolated from a smear-ripened cheese.</title>
        <authorList>
            <consortium name="US DOE Joint Genome Institute (JGI-PGF)"/>
            <person name="Walter F."/>
            <person name="Albersmeier A."/>
            <person name="Kalinowski J."/>
            <person name="Ruckert C."/>
        </authorList>
    </citation>
    <scope>NUCLEOTIDE SEQUENCE</scope>
    <source>
        <strain evidence="1">JCM 4125</strain>
    </source>
</reference>
<dbReference type="EMBL" id="BMSA01000028">
    <property type="protein sequence ID" value="GGT83088.1"/>
    <property type="molecule type" value="Genomic_DNA"/>
</dbReference>
<accession>A0A918HPY1</accession>
<gene>
    <name evidence="1" type="ORF">GCM10010226_72140</name>
</gene>
<dbReference type="RefSeq" id="WP_189716811.1">
    <property type="nucleotide sequence ID" value="NZ_BMSA01000028.1"/>
</dbReference>
<keyword evidence="2" id="KW-1185">Reference proteome</keyword>
<comment type="caution">
    <text evidence="1">The sequence shown here is derived from an EMBL/GenBank/DDBJ whole genome shotgun (WGS) entry which is preliminary data.</text>
</comment>
<organism evidence="1 2">
    <name type="scientific">Streptomyces phaeofaciens</name>
    <dbReference type="NCBI Taxonomy" id="68254"/>
    <lineage>
        <taxon>Bacteria</taxon>
        <taxon>Bacillati</taxon>
        <taxon>Actinomycetota</taxon>
        <taxon>Actinomycetes</taxon>
        <taxon>Kitasatosporales</taxon>
        <taxon>Streptomycetaceae</taxon>
        <taxon>Streptomyces</taxon>
    </lineage>
</organism>
<evidence type="ECO:0000313" key="1">
    <source>
        <dbReference type="EMBL" id="GGT83088.1"/>
    </source>
</evidence>
<name>A0A918HPY1_9ACTN</name>
<evidence type="ECO:0000313" key="2">
    <source>
        <dbReference type="Proteomes" id="UP000646776"/>
    </source>
</evidence>
<dbReference type="Proteomes" id="UP000646776">
    <property type="component" value="Unassembled WGS sequence"/>
</dbReference>
<reference evidence="1" key="2">
    <citation type="submission" date="2020-09" db="EMBL/GenBank/DDBJ databases">
        <authorList>
            <person name="Sun Q."/>
            <person name="Ohkuma M."/>
        </authorList>
    </citation>
    <scope>NUCLEOTIDE SEQUENCE</scope>
    <source>
        <strain evidence="1">JCM 4125</strain>
    </source>
</reference>
<sequence>MGPPPSCSAAAADIADTFYTHLTDDEGSIDTGRAAHALHTTLRDRRPLAPALWAAHLHTSA</sequence>
<proteinExistence type="predicted"/>
<protein>
    <recommendedName>
        <fullName evidence="3">CHAT domain-containing protein</fullName>
    </recommendedName>
</protein>